<sequence length="191" mass="21061">MKIGYARVSTDDQNLDLQLEALKVAGCGQIFTDHGVSGSTFSRPGLDDVLRTLKAGDTLVVWRLDRLGRSIQKLIELVEMLGKREIQFVSITECIDTTSAGGTLLFHIMAALAQFERSLIGERTRAGMLAAKARGKHVGRRRAMTEAECVRAHQLLAAQSTMVVAQQFDIHPKTLLRSLRRHGLVVEKQPG</sequence>
<dbReference type="PROSITE" id="PS00397">
    <property type="entry name" value="RECOMBINASES_1"/>
    <property type="match status" value="1"/>
</dbReference>
<name>A0A1X7I5B6_9BURK</name>
<evidence type="ECO:0000256" key="6">
    <source>
        <dbReference type="PIRSR" id="PIRSR606118-50"/>
    </source>
</evidence>
<keyword evidence="3" id="KW-0230">DNA invertase</keyword>
<evidence type="ECO:0000313" key="10">
    <source>
        <dbReference type="Proteomes" id="UP000193228"/>
    </source>
</evidence>
<accession>A0A1X7I5B6</accession>
<dbReference type="Proteomes" id="UP000193228">
    <property type="component" value="Unassembled WGS sequence"/>
</dbReference>
<dbReference type="RefSeq" id="WP_085480491.1">
    <property type="nucleotide sequence ID" value="NZ_FXAT01000001.1"/>
</dbReference>
<keyword evidence="5" id="KW-0233">DNA recombination</keyword>
<dbReference type="Gene3D" id="3.40.50.1390">
    <property type="entry name" value="Resolvase, N-terminal catalytic domain"/>
    <property type="match status" value="1"/>
</dbReference>
<evidence type="ECO:0000256" key="1">
    <source>
        <dbReference type="ARBA" id="ARBA00009913"/>
    </source>
</evidence>
<protein>
    <submittedName>
        <fullName evidence="9">Site-specific DNA recombinase</fullName>
    </submittedName>
</protein>
<evidence type="ECO:0000259" key="8">
    <source>
        <dbReference type="PROSITE" id="PS51736"/>
    </source>
</evidence>
<feature type="domain" description="Resolvase/invertase-type recombinase catalytic" evidence="8">
    <location>
        <begin position="1"/>
        <end position="135"/>
    </location>
</feature>
<dbReference type="EMBL" id="FXAT01000001">
    <property type="protein sequence ID" value="SMG09044.1"/>
    <property type="molecule type" value="Genomic_DNA"/>
</dbReference>
<keyword evidence="10" id="KW-1185">Reference proteome</keyword>
<dbReference type="FunFam" id="3.40.50.1390:FF:000001">
    <property type="entry name" value="DNA recombinase"/>
    <property type="match status" value="1"/>
</dbReference>
<dbReference type="PANTHER" id="PTHR30461">
    <property type="entry name" value="DNA-INVERTASE FROM LAMBDOID PROPHAGE"/>
    <property type="match status" value="1"/>
</dbReference>
<organism evidence="9 10">
    <name type="scientific">Paraburkholderia susongensis</name>
    <dbReference type="NCBI Taxonomy" id="1515439"/>
    <lineage>
        <taxon>Bacteria</taxon>
        <taxon>Pseudomonadati</taxon>
        <taxon>Pseudomonadota</taxon>
        <taxon>Betaproteobacteria</taxon>
        <taxon>Burkholderiales</taxon>
        <taxon>Burkholderiaceae</taxon>
        <taxon>Paraburkholderia</taxon>
    </lineage>
</organism>
<dbReference type="InterPro" id="IPR006119">
    <property type="entry name" value="Resolv_N"/>
</dbReference>
<dbReference type="PROSITE" id="PS51736">
    <property type="entry name" value="RECOMBINASES_3"/>
    <property type="match status" value="1"/>
</dbReference>
<evidence type="ECO:0000256" key="3">
    <source>
        <dbReference type="ARBA" id="ARBA00023100"/>
    </source>
</evidence>
<gene>
    <name evidence="9" type="ORF">SAMN06265784_101301</name>
</gene>
<reference evidence="10" key="1">
    <citation type="submission" date="2017-04" db="EMBL/GenBank/DDBJ databases">
        <authorList>
            <person name="Varghese N."/>
            <person name="Submissions S."/>
        </authorList>
    </citation>
    <scope>NUCLEOTIDE SEQUENCE [LARGE SCALE GENOMIC DNA]</scope>
    <source>
        <strain evidence="10">LMG 29540</strain>
    </source>
</reference>
<evidence type="ECO:0000313" key="9">
    <source>
        <dbReference type="EMBL" id="SMG09044.1"/>
    </source>
</evidence>
<dbReference type="GO" id="GO:0000150">
    <property type="term" value="F:DNA strand exchange activity"/>
    <property type="evidence" value="ECO:0007669"/>
    <property type="project" value="UniProtKB-KW"/>
</dbReference>
<dbReference type="CDD" id="cd03768">
    <property type="entry name" value="SR_ResInv"/>
    <property type="match status" value="1"/>
</dbReference>
<dbReference type="OrthoDB" id="8585334at2"/>
<comment type="similarity">
    <text evidence="1">Belongs to the site-specific recombinase resolvase family.</text>
</comment>
<evidence type="ECO:0000256" key="4">
    <source>
        <dbReference type="ARBA" id="ARBA00023125"/>
    </source>
</evidence>
<feature type="active site" description="O-(5'-phospho-DNA)-serine intermediate" evidence="6 7">
    <location>
        <position position="9"/>
    </location>
</feature>
<dbReference type="PANTHER" id="PTHR30461:SF2">
    <property type="entry name" value="SERINE RECOMBINASE PINE-RELATED"/>
    <property type="match status" value="1"/>
</dbReference>
<evidence type="ECO:0000256" key="7">
    <source>
        <dbReference type="PROSITE-ProRule" id="PRU10137"/>
    </source>
</evidence>
<dbReference type="InterPro" id="IPR006118">
    <property type="entry name" value="Recombinase_CS"/>
</dbReference>
<dbReference type="SUPFAM" id="SSF53041">
    <property type="entry name" value="Resolvase-like"/>
    <property type="match status" value="1"/>
</dbReference>
<proteinExistence type="inferred from homology"/>
<keyword evidence="2" id="KW-0229">DNA integration</keyword>
<dbReference type="InterPro" id="IPR036162">
    <property type="entry name" value="Resolvase-like_N_sf"/>
</dbReference>
<evidence type="ECO:0000256" key="2">
    <source>
        <dbReference type="ARBA" id="ARBA00022908"/>
    </source>
</evidence>
<dbReference type="GO" id="GO:0003677">
    <property type="term" value="F:DNA binding"/>
    <property type="evidence" value="ECO:0007669"/>
    <property type="project" value="UniProtKB-KW"/>
</dbReference>
<dbReference type="SMART" id="SM00857">
    <property type="entry name" value="Resolvase"/>
    <property type="match status" value="1"/>
</dbReference>
<dbReference type="AlphaFoldDB" id="A0A1X7I5B6"/>
<evidence type="ECO:0000256" key="5">
    <source>
        <dbReference type="ARBA" id="ARBA00023172"/>
    </source>
</evidence>
<dbReference type="GO" id="GO:0015074">
    <property type="term" value="P:DNA integration"/>
    <property type="evidence" value="ECO:0007669"/>
    <property type="project" value="UniProtKB-KW"/>
</dbReference>
<dbReference type="InterPro" id="IPR050639">
    <property type="entry name" value="SSR_resolvase"/>
</dbReference>
<dbReference type="PROSITE" id="PS00398">
    <property type="entry name" value="RECOMBINASES_2"/>
    <property type="match status" value="1"/>
</dbReference>
<keyword evidence="4" id="KW-0238">DNA-binding</keyword>
<dbReference type="Pfam" id="PF00239">
    <property type="entry name" value="Resolvase"/>
    <property type="match status" value="1"/>
</dbReference>